<dbReference type="Proteomes" id="UP000434036">
    <property type="component" value="Unassembled WGS sequence"/>
</dbReference>
<feature type="binding site" evidence="4">
    <location>
        <position position="371"/>
    </location>
    <ligand>
        <name>S-adenosyl-L-methionine</name>
        <dbReference type="ChEBI" id="CHEBI:59789"/>
    </ligand>
</feature>
<evidence type="ECO:0000256" key="4">
    <source>
        <dbReference type="PROSITE-ProRule" id="PRU01024"/>
    </source>
</evidence>
<feature type="active site" evidence="5">
    <location>
        <position position="398"/>
    </location>
</feature>
<dbReference type="EMBL" id="WUUQ01000001">
    <property type="protein sequence ID" value="MXQ73049.1"/>
    <property type="molecule type" value="Genomic_DNA"/>
</dbReference>
<keyword evidence="1 4" id="KW-0489">Methyltransferase</keyword>
<feature type="domain" description="TRAM" evidence="6">
    <location>
        <begin position="1"/>
        <end position="58"/>
    </location>
</feature>
<dbReference type="PROSITE" id="PS50926">
    <property type="entry name" value="TRAM"/>
    <property type="match status" value="1"/>
</dbReference>
<dbReference type="InterPro" id="IPR029063">
    <property type="entry name" value="SAM-dependent_MTases_sf"/>
</dbReference>
<dbReference type="GO" id="GO:0070041">
    <property type="term" value="F:rRNA (uridine-C5-)-methyltransferase activity"/>
    <property type="evidence" value="ECO:0007669"/>
    <property type="project" value="UniProtKB-ARBA"/>
</dbReference>
<dbReference type="InterPro" id="IPR030391">
    <property type="entry name" value="MeTrfase_TrmA_CS"/>
</dbReference>
<gene>
    <name evidence="7" type="primary">rlmD</name>
    <name evidence="7" type="ORF">GSF08_03750</name>
</gene>
<dbReference type="InterPro" id="IPR010280">
    <property type="entry name" value="U5_MeTrfase_fam"/>
</dbReference>
<accession>A0A6N8U905</accession>
<dbReference type="AlphaFoldDB" id="A0A6N8U905"/>
<dbReference type="SUPFAM" id="SSF50249">
    <property type="entry name" value="Nucleic acid-binding proteins"/>
    <property type="match status" value="1"/>
</dbReference>
<evidence type="ECO:0000256" key="1">
    <source>
        <dbReference type="ARBA" id="ARBA00022603"/>
    </source>
</evidence>
<dbReference type="PROSITE" id="PS01230">
    <property type="entry name" value="TRMA_1"/>
    <property type="match status" value="1"/>
</dbReference>
<dbReference type="Gene3D" id="2.40.50.140">
    <property type="entry name" value="Nucleic acid-binding proteins"/>
    <property type="match status" value="1"/>
</dbReference>
<name>A0A6N8U905_9FIRM</name>
<dbReference type="PANTHER" id="PTHR11061:SF30">
    <property type="entry name" value="TRNA (URACIL(54)-C(5))-METHYLTRANSFERASE"/>
    <property type="match status" value="1"/>
</dbReference>
<keyword evidence="8" id="KW-1185">Reference proteome</keyword>
<evidence type="ECO:0000259" key="6">
    <source>
        <dbReference type="PROSITE" id="PS50926"/>
    </source>
</evidence>
<proteinExistence type="inferred from homology"/>
<feature type="binding site" evidence="4">
    <location>
        <position position="323"/>
    </location>
    <ligand>
        <name>S-adenosyl-L-methionine</name>
        <dbReference type="ChEBI" id="CHEBI:59789"/>
    </ligand>
</feature>
<comment type="caution">
    <text evidence="7">The sequence shown here is derived from an EMBL/GenBank/DDBJ whole genome shotgun (WGS) entry which is preliminary data.</text>
</comment>
<keyword evidence="2 4" id="KW-0808">Transferase</keyword>
<reference evidence="7 8" key="1">
    <citation type="submission" date="2019-12" db="EMBL/GenBank/DDBJ databases">
        <authorList>
            <person name="Yang R."/>
        </authorList>
    </citation>
    <scope>NUCLEOTIDE SEQUENCE [LARGE SCALE GENOMIC DNA]</scope>
    <source>
        <strain evidence="7 8">DONG20-135</strain>
    </source>
</reference>
<dbReference type="InterPro" id="IPR030390">
    <property type="entry name" value="MeTrfase_TrmA_AS"/>
</dbReference>
<dbReference type="PROSITE" id="PS51687">
    <property type="entry name" value="SAM_MT_RNA_M5U"/>
    <property type="match status" value="1"/>
</dbReference>
<dbReference type="CDD" id="cd02440">
    <property type="entry name" value="AdoMet_MTases"/>
    <property type="match status" value="1"/>
</dbReference>
<dbReference type="FunFam" id="2.40.50.140:FF:000097">
    <property type="entry name" value="23S rRNA (uracil(1939)-C(5))-methyltransferase RlmD"/>
    <property type="match status" value="1"/>
</dbReference>
<dbReference type="Gene3D" id="2.40.50.1070">
    <property type="match status" value="1"/>
</dbReference>
<feature type="binding site" evidence="4">
    <location>
        <position position="302"/>
    </location>
    <ligand>
        <name>S-adenosyl-L-methionine</name>
        <dbReference type="ChEBI" id="CHEBI:59789"/>
    </ligand>
</feature>
<evidence type="ECO:0000256" key="2">
    <source>
        <dbReference type="ARBA" id="ARBA00022679"/>
    </source>
</evidence>
<dbReference type="GO" id="GO:0070475">
    <property type="term" value="P:rRNA base methylation"/>
    <property type="evidence" value="ECO:0007669"/>
    <property type="project" value="TreeGrafter"/>
</dbReference>
<dbReference type="PANTHER" id="PTHR11061">
    <property type="entry name" value="RNA M5U METHYLTRANSFERASE"/>
    <property type="match status" value="1"/>
</dbReference>
<dbReference type="Gene3D" id="3.40.50.150">
    <property type="entry name" value="Vaccinia Virus protein VP39"/>
    <property type="match status" value="1"/>
</dbReference>
<reference evidence="7 8" key="2">
    <citation type="submission" date="2020-01" db="EMBL/GenBank/DDBJ databases">
        <title>Clostridiaceae sp. nov. isolated from the gut of human by culturomics.</title>
        <authorList>
            <person name="Chang Y."/>
        </authorList>
    </citation>
    <scope>NUCLEOTIDE SEQUENCE [LARGE SCALE GENOMIC DNA]</scope>
    <source>
        <strain evidence="7 8">DONG20-135</strain>
    </source>
</reference>
<dbReference type="Pfam" id="PF01938">
    <property type="entry name" value="TRAM"/>
    <property type="match status" value="1"/>
</dbReference>
<evidence type="ECO:0000313" key="7">
    <source>
        <dbReference type="EMBL" id="MXQ73049.1"/>
    </source>
</evidence>
<dbReference type="FunFam" id="3.40.50.150:FF:000009">
    <property type="entry name" value="23S rRNA (Uracil(1939)-C(5))-methyltransferase RlmD"/>
    <property type="match status" value="1"/>
</dbReference>
<dbReference type="EC" id="2.1.1.190" evidence="7"/>
<feature type="active site" description="Nucleophile" evidence="4">
    <location>
        <position position="398"/>
    </location>
</feature>
<dbReference type="NCBIfam" id="TIGR00479">
    <property type="entry name" value="rumA"/>
    <property type="match status" value="1"/>
</dbReference>
<evidence type="ECO:0000256" key="5">
    <source>
        <dbReference type="PROSITE-ProRule" id="PRU10015"/>
    </source>
</evidence>
<feature type="binding site" evidence="4">
    <location>
        <position position="273"/>
    </location>
    <ligand>
        <name>S-adenosyl-L-methionine</name>
        <dbReference type="ChEBI" id="CHEBI:59789"/>
    </ligand>
</feature>
<dbReference type="Pfam" id="PF05958">
    <property type="entry name" value="tRNA_U5-meth_tr"/>
    <property type="match status" value="1"/>
</dbReference>
<evidence type="ECO:0000313" key="8">
    <source>
        <dbReference type="Proteomes" id="UP000434036"/>
    </source>
</evidence>
<dbReference type="FunFam" id="2.40.50.1070:FF:000003">
    <property type="entry name" value="23S rRNA (Uracil-5-)-methyltransferase RumA"/>
    <property type="match status" value="1"/>
</dbReference>
<keyword evidence="3 4" id="KW-0949">S-adenosyl-L-methionine</keyword>
<dbReference type="SUPFAM" id="SSF53335">
    <property type="entry name" value="S-adenosyl-L-methionine-dependent methyltransferases"/>
    <property type="match status" value="1"/>
</dbReference>
<organism evidence="7 8">
    <name type="scientific">Copranaerobaculum intestinale</name>
    <dbReference type="NCBI Taxonomy" id="2692629"/>
    <lineage>
        <taxon>Bacteria</taxon>
        <taxon>Bacillati</taxon>
        <taxon>Bacillota</taxon>
        <taxon>Erysipelotrichia</taxon>
        <taxon>Erysipelotrichales</taxon>
        <taxon>Erysipelotrichaceae</taxon>
        <taxon>Copranaerobaculum</taxon>
    </lineage>
</organism>
<dbReference type="PROSITE" id="PS01231">
    <property type="entry name" value="TRMA_2"/>
    <property type="match status" value="1"/>
</dbReference>
<comment type="similarity">
    <text evidence="4">Belongs to the class I-like SAM-binding methyltransferase superfamily. RNA M5U methyltransferase family.</text>
</comment>
<sequence>MNKNEFVIGTCENYTHDGQGVVKIDGYPIFVKGIIRGEKAKIQIMKDKKTYAYGRVAELLEVSAHRIKPKCLVYGKCGGCQLQHMDREAQQDFKREKVQDVVTRIAKLPIRVNPVLDMEVPFAYRNKGQIPVDVKHGSVKTGFYRIHSNDIVDIEQCLIQSEVINEILQVIKKDLKVYKNGKDLRHLLIKHAFSTGEAMVVFISRNRDIPHLDEMIAHIQTVYPKLKTVIVNLNQRTDNVILGNCEYIVYGDGYIVDELQGLKFYISSKSFYQINPVQTVKLYQQVLAYADLTGQEKVLDLYCGVGTISLFLAGQAKLVTGIEIVPEAIADALRNVALNNIDNVNFVCSDAASYAKELVKKQQQPDVIVVDPPRKGCDEITLKAMIKMEPQKIVYVSCDPATLARDLKVLCENGYEVQAIQPVDMFPQTYHVETVVSLVRKNPDAYVDVTIDMDELDLTASETKATYQEIKDYIFEKYNVKVSSLYIAQVKQKYGIIERENYNKTKSDDSKQPKCPVDKENLIAEALRYFKMI</sequence>
<dbReference type="InterPro" id="IPR002792">
    <property type="entry name" value="TRAM_dom"/>
</dbReference>
<dbReference type="InterPro" id="IPR012340">
    <property type="entry name" value="NA-bd_OB-fold"/>
</dbReference>
<protein>
    <submittedName>
        <fullName evidence="7">23S rRNA (Uracil(1939)-C(5))-methyltransferase RlmD</fullName>
        <ecNumber evidence="7">2.1.1.190</ecNumber>
    </submittedName>
</protein>
<evidence type="ECO:0000256" key="3">
    <source>
        <dbReference type="ARBA" id="ARBA00022691"/>
    </source>
</evidence>